<dbReference type="AlphaFoldDB" id="A0A5C1AFK8"/>
<dbReference type="GO" id="GO:0030570">
    <property type="term" value="F:pectate lyase activity"/>
    <property type="evidence" value="ECO:0007669"/>
    <property type="project" value="UniProtKB-EC"/>
</dbReference>
<dbReference type="OrthoDB" id="9804686at2"/>
<evidence type="ECO:0000313" key="3">
    <source>
        <dbReference type="EMBL" id="QEL15934.1"/>
    </source>
</evidence>
<dbReference type="Gene3D" id="1.50.10.20">
    <property type="match status" value="1"/>
</dbReference>
<keyword evidence="4" id="KW-1185">Reference proteome</keyword>
<dbReference type="EC" id="4.2.2.2" evidence="3"/>
<keyword evidence="2" id="KW-0472">Membrane</keyword>
<feature type="transmembrane region" description="Helical" evidence="2">
    <location>
        <begin position="21"/>
        <end position="42"/>
    </location>
</feature>
<accession>A0A5C1AFK8</accession>
<dbReference type="Pfam" id="PF09492">
    <property type="entry name" value="Pec_lyase"/>
    <property type="match status" value="1"/>
</dbReference>
<organism evidence="3 4">
    <name type="scientific">Limnoglobus roseus</name>
    <dbReference type="NCBI Taxonomy" id="2598579"/>
    <lineage>
        <taxon>Bacteria</taxon>
        <taxon>Pseudomonadati</taxon>
        <taxon>Planctomycetota</taxon>
        <taxon>Planctomycetia</taxon>
        <taxon>Gemmatales</taxon>
        <taxon>Gemmataceae</taxon>
        <taxon>Limnoglobus</taxon>
    </lineage>
</organism>
<reference evidence="4" key="1">
    <citation type="submission" date="2019-08" db="EMBL/GenBank/DDBJ databases">
        <title>Limnoglobus roseus gen. nov., sp. nov., a novel freshwater planctomycete with a giant genome from the family Gemmataceae.</title>
        <authorList>
            <person name="Kulichevskaya I.S."/>
            <person name="Naumoff D.G."/>
            <person name="Miroshnikov K."/>
            <person name="Ivanova A."/>
            <person name="Philippov D.A."/>
            <person name="Hakobyan A."/>
            <person name="Rijpstra I.C."/>
            <person name="Sinninghe Damste J.S."/>
            <person name="Liesack W."/>
            <person name="Dedysh S.N."/>
        </authorList>
    </citation>
    <scope>NUCLEOTIDE SEQUENCE [LARGE SCALE GENOMIC DNA]</scope>
    <source>
        <strain evidence="4">PX52</strain>
    </source>
</reference>
<keyword evidence="2" id="KW-1133">Transmembrane helix</keyword>
<dbReference type="InterPro" id="IPR012669">
    <property type="entry name" value="Pectate_lyase"/>
</dbReference>
<dbReference type="KEGG" id="lrs:PX52LOC_02870"/>
<evidence type="ECO:0000313" key="4">
    <source>
        <dbReference type="Proteomes" id="UP000324974"/>
    </source>
</evidence>
<keyword evidence="2" id="KW-0812">Transmembrane</keyword>
<dbReference type="EMBL" id="CP042425">
    <property type="protein sequence ID" value="QEL15934.1"/>
    <property type="molecule type" value="Genomic_DNA"/>
</dbReference>
<gene>
    <name evidence="3" type="ORF">PX52LOC_02870</name>
</gene>
<dbReference type="NCBIfam" id="TIGR02474">
    <property type="entry name" value="pec_lyase"/>
    <property type="match status" value="1"/>
</dbReference>
<keyword evidence="3" id="KW-0456">Lyase</keyword>
<evidence type="ECO:0000256" key="2">
    <source>
        <dbReference type="SAM" id="Phobius"/>
    </source>
</evidence>
<feature type="region of interest" description="Disordered" evidence="1">
    <location>
        <begin position="78"/>
        <end position="98"/>
    </location>
</feature>
<evidence type="ECO:0000256" key="1">
    <source>
        <dbReference type="SAM" id="MobiDB-lite"/>
    </source>
</evidence>
<sequence>MIRFLGLQTHQSSCHCLSGPFGCRSIIAFVVAVCLAVGPVAAGPGEYLKKPDTWFAGDEAKKIAANILSFQTELGGWPKNESTTAGPYTGDRKDLKPTYDNGATTDELRFLARIYSATKDAPYKTAFDRGLDYVLAGQYPNGGWPQYHPPGKGYHRHITFNDNAMVRLLTFLREVATTKTYAFVDDARRKTAATAFDRGIVCILKCQIKVDGKLTAWCAQHDEIDFRPRPARTFELATLSGSESVGITRILMSLDDPSPEVVRAVEAAAAWFEAAKLTGIRVASEKDEKGPKGVNKVVVKDPTAPPLWARFYEIGTNKPVFADRDGVQKMALADIGYERRNGYAWYGAWPEKLLTVGYPAWKKRVAAKTGR</sequence>
<dbReference type="Proteomes" id="UP000324974">
    <property type="component" value="Chromosome"/>
</dbReference>
<dbReference type="SUPFAM" id="SSF81853">
    <property type="entry name" value="Family 10 polysaccharide lyase"/>
    <property type="match status" value="1"/>
</dbReference>
<protein>
    <submittedName>
        <fullName evidence="3">Pectate lyase</fullName>
        <ecNumber evidence="3">4.2.2.2</ecNumber>
    </submittedName>
</protein>
<name>A0A5C1AFK8_9BACT</name>
<proteinExistence type="predicted"/>
<dbReference type="RefSeq" id="WP_149110700.1">
    <property type="nucleotide sequence ID" value="NZ_CP042425.1"/>
</dbReference>